<dbReference type="AlphaFoldDB" id="A0A195E3P1"/>
<sequence length="85" mass="9975">MVDNAYLLRRRGAFGVAVNFPFSMKYIELLPTKALLCQVYIPIQFKFHTKDCIIYPFNKHNCESWGSNVVQRPARRCIRFPSSFN</sequence>
<keyword evidence="2" id="KW-1185">Reference proteome</keyword>
<gene>
    <name evidence="1" type="ORF">ALC57_08162</name>
</gene>
<reference evidence="1 2" key="1">
    <citation type="submission" date="2015-09" db="EMBL/GenBank/DDBJ databases">
        <title>Trachymyrmex cornetzi WGS genome.</title>
        <authorList>
            <person name="Nygaard S."/>
            <person name="Hu H."/>
            <person name="Boomsma J."/>
            <person name="Zhang G."/>
        </authorList>
    </citation>
    <scope>NUCLEOTIDE SEQUENCE [LARGE SCALE GENOMIC DNA]</scope>
    <source>
        <strain evidence="1">Tcor2-1</strain>
        <tissue evidence="1">Whole body</tissue>
    </source>
</reference>
<proteinExistence type="predicted"/>
<dbReference type="Proteomes" id="UP000078492">
    <property type="component" value="Unassembled WGS sequence"/>
</dbReference>
<evidence type="ECO:0000313" key="1">
    <source>
        <dbReference type="EMBL" id="KYN19686.1"/>
    </source>
</evidence>
<accession>A0A195E3P1</accession>
<name>A0A195E3P1_9HYME</name>
<protein>
    <submittedName>
        <fullName evidence="1">Uncharacterized protein</fullName>
    </submittedName>
</protein>
<dbReference type="EMBL" id="KQ979701">
    <property type="protein sequence ID" value="KYN19686.1"/>
    <property type="molecule type" value="Genomic_DNA"/>
</dbReference>
<organism evidence="1 2">
    <name type="scientific">Trachymyrmex cornetzi</name>
    <dbReference type="NCBI Taxonomy" id="471704"/>
    <lineage>
        <taxon>Eukaryota</taxon>
        <taxon>Metazoa</taxon>
        <taxon>Ecdysozoa</taxon>
        <taxon>Arthropoda</taxon>
        <taxon>Hexapoda</taxon>
        <taxon>Insecta</taxon>
        <taxon>Pterygota</taxon>
        <taxon>Neoptera</taxon>
        <taxon>Endopterygota</taxon>
        <taxon>Hymenoptera</taxon>
        <taxon>Apocrita</taxon>
        <taxon>Aculeata</taxon>
        <taxon>Formicoidea</taxon>
        <taxon>Formicidae</taxon>
        <taxon>Myrmicinae</taxon>
        <taxon>Trachymyrmex</taxon>
    </lineage>
</organism>
<evidence type="ECO:0000313" key="2">
    <source>
        <dbReference type="Proteomes" id="UP000078492"/>
    </source>
</evidence>